<dbReference type="EMBL" id="AP026560">
    <property type="protein sequence ID" value="BDP41555.1"/>
    <property type="molecule type" value="Genomic_DNA"/>
</dbReference>
<keyword evidence="1" id="KW-0472">Membrane</keyword>
<keyword evidence="1" id="KW-0812">Transmembrane</keyword>
<name>A0ABN6RDX2_9DEIO</name>
<protein>
    <recommendedName>
        <fullName evidence="4">C2H2-type domain-containing protein</fullName>
    </recommendedName>
</protein>
<reference evidence="2" key="1">
    <citation type="submission" date="2022-07" db="EMBL/GenBank/DDBJ databases">
        <title>Complete Genome Sequence of the Radioresistant Bacterium Deinococcus aetherius ST0316, Isolated from the Air Dust collected in Lower Stratosphere above Japan.</title>
        <authorList>
            <person name="Satoh K."/>
            <person name="Hagiwara K."/>
            <person name="Katsumata K."/>
            <person name="Kubo A."/>
            <person name="Yokobori S."/>
            <person name="Yamagishi A."/>
            <person name="Oono Y."/>
            <person name="Narumi I."/>
        </authorList>
    </citation>
    <scope>NUCLEOTIDE SEQUENCE</scope>
    <source>
        <strain evidence="2">ST0316</strain>
    </source>
</reference>
<keyword evidence="1" id="KW-1133">Transmembrane helix</keyword>
<accession>A0ABN6RDX2</accession>
<sequence length="114" mass="13383">MPRRPRSRRLRWLRTLGDVAFVILLLLLMPVILFLALPILTLAERWRRCPNCGLRGTLRDVTPPPPPLPGDEDFWSVRRRTIRTRLWRCELCEAEFEERGDDLARHVPADSLSE</sequence>
<evidence type="ECO:0000313" key="2">
    <source>
        <dbReference type="EMBL" id="BDP41555.1"/>
    </source>
</evidence>
<evidence type="ECO:0000313" key="3">
    <source>
        <dbReference type="Proteomes" id="UP001064971"/>
    </source>
</evidence>
<evidence type="ECO:0008006" key="4">
    <source>
        <dbReference type="Google" id="ProtNLM"/>
    </source>
</evidence>
<feature type="transmembrane region" description="Helical" evidence="1">
    <location>
        <begin position="21"/>
        <end position="43"/>
    </location>
</feature>
<evidence type="ECO:0000256" key="1">
    <source>
        <dbReference type="SAM" id="Phobius"/>
    </source>
</evidence>
<dbReference type="Proteomes" id="UP001064971">
    <property type="component" value="Chromosome"/>
</dbReference>
<organism evidence="2 3">
    <name type="scientific">Deinococcus aetherius</name>
    <dbReference type="NCBI Taxonomy" id="200252"/>
    <lineage>
        <taxon>Bacteria</taxon>
        <taxon>Thermotogati</taxon>
        <taxon>Deinococcota</taxon>
        <taxon>Deinococci</taxon>
        <taxon>Deinococcales</taxon>
        <taxon>Deinococcaceae</taxon>
        <taxon>Deinococcus</taxon>
    </lineage>
</organism>
<dbReference type="RefSeq" id="WP_264777311.1">
    <property type="nucleotide sequence ID" value="NZ_AP026560.1"/>
</dbReference>
<gene>
    <name evidence="2" type="ORF">DAETH_15240</name>
</gene>
<keyword evidence="3" id="KW-1185">Reference proteome</keyword>
<proteinExistence type="predicted"/>